<organism evidence="2 3">
    <name type="scientific">Calocera viscosa (strain TUFC12733)</name>
    <dbReference type="NCBI Taxonomy" id="1330018"/>
    <lineage>
        <taxon>Eukaryota</taxon>
        <taxon>Fungi</taxon>
        <taxon>Dikarya</taxon>
        <taxon>Basidiomycota</taxon>
        <taxon>Agaricomycotina</taxon>
        <taxon>Dacrymycetes</taxon>
        <taxon>Dacrymycetales</taxon>
        <taxon>Dacrymycetaceae</taxon>
        <taxon>Calocera</taxon>
    </lineage>
</organism>
<feature type="region of interest" description="Disordered" evidence="1">
    <location>
        <begin position="47"/>
        <end position="69"/>
    </location>
</feature>
<keyword evidence="3" id="KW-1185">Reference proteome</keyword>
<evidence type="ECO:0000313" key="3">
    <source>
        <dbReference type="Proteomes" id="UP000076738"/>
    </source>
</evidence>
<reference evidence="2 3" key="1">
    <citation type="journal article" date="2016" name="Mol. Biol. Evol.">
        <title>Comparative Genomics of Early-Diverging Mushroom-Forming Fungi Provides Insights into the Origins of Lignocellulose Decay Capabilities.</title>
        <authorList>
            <person name="Nagy L.G."/>
            <person name="Riley R."/>
            <person name="Tritt A."/>
            <person name="Adam C."/>
            <person name="Daum C."/>
            <person name="Floudas D."/>
            <person name="Sun H."/>
            <person name="Yadav J.S."/>
            <person name="Pangilinan J."/>
            <person name="Larsson K.H."/>
            <person name="Matsuura K."/>
            <person name="Barry K."/>
            <person name="Labutti K."/>
            <person name="Kuo R."/>
            <person name="Ohm R.A."/>
            <person name="Bhattacharya S.S."/>
            <person name="Shirouzu T."/>
            <person name="Yoshinaga Y."/>
            <person name="Martin F.M."/>
            <person name="Grigoriev I.V."/>
            <person name="Hibbett D.S."/>
        </authorList>
    </citation>
    <scope>NUCLEOTIDE SEQUENCE [LARGE SCALE GENOMIC DNA]</scope>
    <source>
        <strain evidence="2 3">TUFC12733</strain>
    </source>
</reference>
<dbReference type="AlphaFoldDB" id="A0A167NDS4"/>
<accession>A0A167NDS4</accession>
<name>A0A167NDS4_CALVF</name>
<evidence type="ECO:0000256" key="1">
    <source>
        <dbReference type="SAM" id="MobiDB-lite"/>
    </source>
</evidence>
<gene>
    <name evidence="2" type="ORF">CALVIDRAFT_75557</name>
</gene>
<dbReference type="EMBL" id="KV417279">
    <property type="protein sequence ID" value="KZO97608.1"/>
    <property type="molecule type" value="Genomic_DNA"/>
</dbReference>
<protein>
    <submittedName>
        <fullName evidence="2">Uncharacterized protein</fullName>
    </submittedName>
</protein>
<evidence type="ECO:0000313" key="2">
    <source>
        <dbReference type="EMBL" id="KZO97608.1"/>
    </source>
</evidence>
<dbReference type="Proteomes" id="UP000076738">
    <property type="component" value="Unassembled WGS sequence"/>
</dbReference>
<sequence>MHMTPRARGGVERRLPSLQEARGGAAATLALLVQPLISLIRKRGEMNTKRTHSLPRPFPHRIPRGGRSTSRVYRISLPSPVGKYEPALPSGIQWSGAEYASLSSWDPRWLLGSPG</sequence>
<proteinExistence type="predicted"/>
<feature type="compositionally biased region" description="Basic residues" evidence="1">
    <location>
        <begin position="49"/>
        <end position="64"/>
    </location>
</feature>